<evidence type="ECO:0000256" key="11">
    <source>
        <dbReference type="SAM" id="Phobius"/>
    </source>
</evidence>
<keyword evidence="4" id="KW-0349">Heme</keyword>
<protein>
    <recommendedName>
        <fullName evidence="12">Cytochrome b561 domain-containing protein</fullName>
    </recommendedName>
</protein>
<feature type="transmembrane region" description="Helical" evidence="11">
    <location>
        <begin position="64"/>
        <end position="84"/>
    </location>
</feature>
<proteinExistence type="predicted"/>
<feature type="domain" description="Cytochrome b561" evidence="12">
    <location>
        <begin position="23"/>
        <end position="238"/>
    </location>
</feature>
<dbReference type="EMBL" id="JASFZW010000006">
    <property type="protein sequence ID" value="KAK2077538.1"/>
    <property type="molecule type" value="Genomic_DNA"/>
</dbReference>
<feature type="transmembrane region" description="Helical" evidence="11">
    <location>
        <begin position="177"/>
        <end position="199"/>
    </location>
</feature>
<sequence length="277" mass="29143">MAPRILAQCWPRTTPSGSGLSLATRCLQLSALALVAWWVFGCLGGVGFAPTATSDGGNDTSPVFNWHPLVMVLAFPVLMGEALLAYRDPAPTGIVSRPAKKVYHVSLQIAALTLALLGFMAALRSHTLKRPTPIPNFYSPHSFLGLAVLLLLIAQAGLGMFAYVFPKLTLPQRTALSPVHIFLGRSIFALGLAAAATGLQEKATFLQAFGKAGVTTAAVRLPAVLLLLLASIALCVLWQHAPRAPQSAGGIVSVTAQDFEAVPLFDRGGAAAPRPYQ</sequence>
<evidence type="ECO:0000256" key="1">
    <source>
        <dbReference type="ARBA" id="ARBA00001970"/>
    </source>
</evidence>
<feature type="transmembrane region" description="Helical" evidence="11">
    <location>
        <begin position="219"/>
        <end position="238"/>
    </location>
</feature>
<keyword evidence="8 11" id="KW-1133">Transmembrane helix</keyword>
<reference evidence="13" key="1">
    <citation type="submission" date="2021-01" db="EMBL/GenBank/DDBJ databases">
        <authorList>
            <person name="Eckstrom K.M.E."/>
        </authorList>
    </citation>
    <scope>NUCLEOTIDE SEQUENCE</scope>
    <source>
        <strain evidence="13">UVCC 0001</strain>
    </source>
</reference>
<keyword evidence="9" id="KW-0408">Iron</keyword>
<evidence type="ECO:0000256" key="5">
    <source>
        <dbReference type="ARBA" id="ARBA00022692"/>
    </source>
</evidence>
<keyword evidence="7" id="KW-0249">Electron transport</keyword>
<dbReference type="InterPro" id="IPR043205">
    <property type="entry name" value="CYB561/CYBRD1-like"/>
</dbReference>
<keyword evidence="5 11" id="KW-0812">Transmembrane</keyword>
<evidence type="ECO:0000313" key="14">
    <source>
        <dbReference type="Proteomes" id="UP001255856"/>
    </source>
</evidence>
<comment type="cofactor">
    <cofactor evidence="1">
        <name>heme b</name>
        <dbReference type="ChEBI" id="CHEBI:60344"/>
    </cofactor>
</comment>
<keyword evidence="3" id="KW-0813">Transport</keyword>
<organism evidence="13 14">
    <name type="scientific">Prototheca wickerhamii</name>
    <dbReference type="NCBI Taxonomy" id="3111"/>
    <lineage>
        <taxon>Eukaryota</taxon>
        <taxon>Viridiplantae</taxon>
        <taxon>Chlorophyta</taxon>
        <taxon>core chlorophytes</taxon>
        <taxon>Trebouxiophyceae</taxon>
        <taxon>Chlorellales</taxon>
        <taxon>Chlorellaceae</taxon>
        <taxon>Prototheca</taxon>
    </lineage>
</organism>
<dbReference type="Gene3D" id="1.20.120.1770">
    <property type="match status" value="1"/>
</dbReference>
<dbReference type="AlphaFoldDB" id="A0AAD9ML52"/>
<evidence type="ECO:0000256" key="7">
    <source>
        <dbReference type="ARBA" id="ARBA00022982"/>
    </source>
</evidence>
<evidence type="ECO:0000259" key="12">
    <source>
        <dbReference type="PROSITE" id="PS50939"/>
    </source>
</evidence>
<evidence type="ECO:0000256" key="10">
    <source>
        <dbReference type="ARBA" id="ARBA00023136"/>
    </source>
</evidence>
<keyword evidence="14" id="KW-1185">Reference proteome</keyword>
<dbReference type="GO" id="GO:0016020">
    <property type="term" value="C:membrane"/>
    <property type="evidence" value="ECO:0007669"/>
    <property type="project" value="UniProtKB-SubCell"/>
</dbReference>
<name>A0AAD9ML52_PROWI</name>
<keyword evidence="10 11" id="KW-0472">Membrane</keyword>
<evidence type="ECO:0000313" key="13">
    <source>
        <dbReference type="EMBL" id="KAK2077538.1"/>
    </source>
</evidence>
<dbReference type="Proteomes" id="UP001255856">
    <property type="component" value="Unassembled WGS sequence"/>
</dbReference>
<feature type="transmembrane region" description="Helical" evidence="11">
    <location>
        <begin position="105"/>
        <end position="123"/>
    </location>
</feature>
<dbReference type="SMART" id="SM00665">
    <property type="entry name" value="B561"/>
    <property type="match status" value="1"/>
</dbReference>
<evidence type="ECO:0000256" key="4">
    <source>
        <dbReference type="ARBA" id="ARBA00022617"/>
    </source>
</evidence>
<evidence type="ECO:0000256" key="8">
    <source>
        <dbReference type="ARBA" id="ARBA00022989"/>
    </source>
</evidence>
<dbReference type="InterPro" id="IPR006593">
    <property type="entry name" value="Cyt_b561/ferric_Rdtase_TM"/>
</dbReference>
<gene>
    <name evidence="13" type="ORF">QBZ16_004383</name>
</gene>
<keyword evidence="6" id="KW-0479">Metal-binding</keyword>
<feature type="transmembrane region" description="Helical" evidence="11">
    <location>
        <begin position="31"/>
        <end position="52"/>
    </location>
</feature>
<dbReference type="GO" id="GO:0016491">
    <property type="term" value="F:oxidoreductase activity"/>
    <property type="evidence" value="ECO:0007669"/>
    <property type="project" value="InterPro"/>
</dbReference>
<dbReference type="GO" id="GO:0046872">
    <property type="term" value="F:metal ion binding"/>
    <property type="evidence" value="ECO:0007669"/>
    <property type="project" value="UniProtKB-KW"/>
</dbReference>
<evidence type="ECO:0000256" key="3">
    <source>
        <dbReference type="ARBA" id="ARBA00022448"/>
    </source>
</evidence>
<evidence type="ECO:0000256" key="9">
    <source>
        <dbReference type="ARBA" id="ARBA00023004"/>
    </source>
</evidence>
<accession>A0AAD9ML52</accession>
<dbReference type="PANTHER" id="PTHR10106:SF0">
    <property type="entry name" value="LD36721P"/>
    <property type="match status" value="1"/>
</dbReference>
<comment type="caution">
    <text evidence="13">The sequence shown here is derived from an EMBL/GenBank/DDBJ whole genome shotgun (WGS) entry which is preliminary data.</text>
</comment>
<dbReference type="PROSITE" id="PS50939">
    <property type="entry name" value="CYTOCHROME_B561"/>
    <property type="match status" value="1"/>
</dbReference>
<dbReference type="PANTHER" id="PTHR10106">
    <property type="entry name" value="CYTOCHROME B561-RELATED"/>
    <property type="match status" value="1"/>
</dbReference>
<evidence type="ECO:0000256" key="2">
    <source>
        <dbReference type="ARBA" id="ARBA00004141"/>
    </source>
</evidence>
<comment type="subcellular location">
    <subcellularLocation>
        <location evidence="2">Membrane</location>
        <topology evidence="2">Multi-pass membrane protein</topology>
    </subcellularLocation>
</comment>
<dbReference type="Pfam" id="PF03188">
    <property type="entry name" value="Cytochrom_B561"/>
    <property type="match status" value="1"/>
</dbReference>
<evidence type="ECO:0000256" key="6">
    <source>
        <dbReference type="ARBA" id="ARBA00022723"/>
    </source>
</evidence>
<feature type="transmembrane region" description="Helical" evidence="11">
    <location>
        <begin position="143"/>
        <end position="165"/>
    </location>
</feature>